<comment type="caution">
    <text evidence="1">The sequence shown here is derived from an EMBL/GenBank/DDBJ whole genome shotgun (WGS) entry which is preliminary data.</text>
</comment>
<dbReference type="AlphaFoldDB" id="A0A942US43"/>
<evidence type="ECO:0000313" key="1">
    <source>
        <dbReference type="EMBL" id="MBS4538229.1"/>
    </source>
</evidence>
<keyword evidence="2" id="KW-1185">Reference proteome</keyword>
<gene>
    <name evidence="1" type="ORF">GOQ27_07125</name>
</gene>
<dbReference type="RefSeq" id="WP_203366156.1">
    <property type="nucleotide sequence ID" value="NZ_WSFT01000029.1"/>
</dbReference>
<protein>
    <submittedName>
        <fullName evidence="1">Uncharacterized protein</fullName>
    </submittedName>
</protein>
<dbReference type="Proteomes" id="UP000724672">
    <property type="component" value="Unassembled WGS sequence"/>
</dbReference>
<dbReference type="EMBL" id="WSFT01000029">
    <property type="protein sequence ID" value="MBS4538229.1"/>
    <property type="molecule type" value="Genomic_DNA"/>
</dbReference>
<evidence type="ECO:0000313" key="2">
    <source>
        <dbReference type="Proteomes" id="UP000724672"/>
    </source>
</evidence>
<accession>A0A942US43</accession>
<reference evidence="1" key="1">
    <citation type="submission" date="2019-12" db="EMBL/GenBank/DDBJ databases">
        <title>Clostridiaceae gen. nov. sp. nov., isolated from sediment in Xinjiang, China.</title>
        <authorList>
            <person name="Zhang R."/>
        </authorList>
    </citation>
    <scope>NUCLEOTIDE SEQUENCE</scope>
    <source>
        <strain evidence="1">D2Q-11</strain>
    </source>
</reference>
<sequence length="93" mass="11231">MKVEVENMRVINKSVDMIAIFNKDGTIRPWKFKFDNGDEEIKIKVDTLQFSDKIKHCGRIIHTYRCQSNINNTLRVYELHYIGDKMEWYLYKI</sequence>
<proteinExistence type="predicted"/>
<organism evidence="1 2">
    <name type="scientific">Anaeromonas frigoriresistens</name>
    <dbReference type="NCBI Taxonomy" id="2683708"/>
    <lineage>
        <taxon>Bacteria</taxon>
        <taxon>Bacillati</taxon>
        <taxon>Bacillota</taxon>
        <taxon>Tissierellia</taxon>
        <taxon>Tissierellales</taxon>
        <taxon>Thermohalobacteraceae</taxon>
        <taxon>Anaeromonas</taxon>
    </lineage>
</organism>
<name>A0A942US43_9FIRM</name>